<dbReference type="EMBL" id="BARW01000005">
    <property type="protein sequence ID" value="GAI67509.1"/>
    <property type="molecule type" value="Genomic_DNA"/>
</dbReference>
<dbReference type="SUPFAM" id="SSF49265">
    <property type="entry name" value="Fibronectin type III"/>
    <property type="match status" value="1"/>
</dbReference>
<dbReference type="PROSITE" id="PS50853">
    <property type="entry name" value="FN3"/>
    <property type="match status" value="1"/>
</dbReference>
<name>X1SID1_9ZZZZ</name>
<dbReference type="InterPro" id="IPR003961">
    <property type="entry name" value="FN3_dom"/>
</dbReference>
<protein>
    <recommendedName>
        <fullName evidence="1">Fibronectin type-III domain-containing protein</fullName>
    </recommendedName>
</protein>
<feature type="domain" description="Fibronectin type-III" evidence="1">
    <location>
        <begin position="203"/>
        <end position="302"/>
    </location>
</feature>
<gene>
    <name evidence="2" type="ORF">S12H4_00078</name>
</gene>
<organism evidence="2">
    <name type="scientific">marine sediment metagenome</name>
    <dbReference type="NCBI Taxonomy" id="412755"/>
    <lineage>
        <taxon>unclassified sequences</taxon>
        <taxon>metagenomes</taxon>
        <taxon>ecological metagenomes</taxon>
    </lineage>
</organism>
<evidence type="ECO:0000259" key="1">
    <source>
        <dbReference type="PROSITE" id="PS50853"/>
    </source>
</evidence>
<dbReference type="AlphaFoldDB" id="X1SID1"/>
<reference evidence="2" key="1">
    <citation type="journal article" date="2014" name="Front. Microbiol.">
        <title>High frequency of phylogenetically diverse reductive dehalogenase-homologous genes in deep subseafloor sedimentary metagenomes.</title>
        <authorList>
            <person name="Kawai M."/>
            <person name="Futagami T."/>
            <person name="Toyoda A."/>
            <person name="Takaki Y."/>
            <person name="Nishi S."/>
            <person name="Hori S."/>
            <person name="Arai W."/>
            <person name="Tsubouchi T."/>
            <person name="Morono Y."/>
            <person name="Uchiyama I."/>
            <person name="Ito T."/>
            <person name="Fujiyama A."/>
            <person name="Inagaki F."/>
            <person name="Takami H."/>
        </authorList>
    </citation>
    <scope>NUCLEOTIDE SEQUENCE</scope>
    <source>
        <strain evidence="2">Expedition CK06-06</strain>
    </source>
</reference>
<comment type="caution">
    <text evidence="2">The sequence shown here is derived from an EMBL/GenBank/DDBJ whole genome shotgun (WGS) entry which is preliminary data.</text>
</comment>
<sequence>MAVSLHETCLQYFRRRISEGWKCVSLEGYNAVLLSPDGIRRELDLRNDIETLRPNAVGSLTGIGAQEPATGEHWDKVDEAIADNNTTYVKQPGYAQKDLYALPAHSGSGVIRKVTAYARGISSKPEWGDTHTFIRTHEVNYTGNFVNSGSWTTVKTEYTTNPNTGTAWTWAEIDALEAGCYLYGRAPWLPTVKCTQVYVEVETVAAPTVTTVAANNVEETTANPKGNVTNTGGENPTRHIDYGTSPGSYPWSKNCGVGGTGVYNSNLTGLSPGTKYYYRARAVNSGGTGTGSEMTFITKPNPPTNLIATAV</sequence>
<evidence type="ECO:0000313" key="2">
    <source>
        <dbReference type="EMBL" id="GAI67509.1"/>
    </source>
</evidence>
<accession>X1SID1</accession>
<proteinExistence type="predicted"/>
<dbReference type="CDD" id="cd00063">
    <property type="entry name" value="FN3"/>
    <property type="match status" value="1"/>
</dbReference>
<dbReference type="InterPro" id="IPR013783">
    <property type="entry name" value="Ig-like_fold"/>
</dbReference>
<dbReference type="InterPro" id="IPR036116">
    <property type="entry name" value="FN3_sf"/>
</dbReference>
<dbReference type="Gene3D" id="2.60.40.10">
    <property type="entry name" value="Immunoglobulins"/>
    <property type="match status" value="1"/>
</dbReference>